<reference evidence="2" key="2">
    <citation type="submission" date="2004-02" db="EMBL/GenBank/DDBJ databases">
        <authorList>
            <consortium name="Genoscope"/>
            <consortium name="Whitehead Institute Centre for Genome Research"/>
        </authorList>
    </citation>
    <scope>NUCLEOTIDE SEQUENCE</scope>
</reference>
<dbReference type="AlphaFoldDB" id="Q4RAP8"/>
<protein>
    <submittedName>
        <fullName evidence="2">Chromosome 8 SCAF23156, whole genome shotgun sequence</fullName>
    </submittedName>
</protein>
<reference evidence="2" key="1">
    <citation type="journal article" date="2004" name="Nature">
        <title>Genome duplication in the teleost fish Tetraodon nigroviridis reveals the early vertebrate proto-karyotype.</title>
        <authorList>
            <person name="Jaillon O."/>
            <person name="Aury J.-M."/>
            <person name="Brunet F."/>
            <person name="Petit J.-L."/>
            <person name="Stange-Thomann N."/>
            <person name="Mauceli E."/>
            <person name="Bouneau L."/>
            <person name="Fischer C."/>
            <person name="Ozouf-Costaz C."/>
            <person name="Bernot A."/>
            <person name="Nicaud S."/>
            <person name="Jaffe D."/>
            <person name="Fisher S."/>
            <person name="Lutfalla G."/>
            <person name="Dossat C."/>
            <person name="Segurens B."/>
            <person name="Dasilva C."/>
            <person name="Salanoubat M."/>
            <person name="Levy M."/>
            <person name="Boudet N."/>
            <person name="Castellano S."/>
            <person name="Anthouard V."/>
            <person name="Jubin C."/>
            <person name="Castelli V."/>
            <person name="Katinka M."/>
            <person name="Vacherie B."/>
            <person name="Biemont C."/>
            <person name="Skalli Z."/>
            <person name="Cattolico L."/>
            <person name="Poulain J."/>
            <person name="De Berardinis V."/>
            <person name="Cruaud C."/>
            <person name="Duprat S."/>
            <person name="Brottier P."/>
            <person name="Coutanceau J.-P."/>
            <person name="Gouzy J."/>
            <person name="Parra G."/>
            <person name="Lardier G."/>
            <person name="Chapple C."/>
            <person name="McKernan K.J."/>
            <person name="McEwan P."/>
            <person name="Bosak S."/>
            <person name="Kellis M."/>
            <person name="Volff J.-N."/>
            <person name="Guigo R."/>
            <person name="Zody M.C."/>
            <person name="Mesirov J."/>
            <person name="Lindblad-Toh K."/>
            <person name="Birren B."/>
            <person name="Nusbaum C."/>
            <person name="Kahn D."/>
            <person name="Robinson-Rechavi M."/>
            <person name="Laudet V."/>
            <person name="Schachter V."/>
            <person name="Quetier F."/>
            <person name="Saurin W."/>
            <person name="Scarpelli C."/>
            <person name="Wincker P."/>
            <person name="Lander E.S."/>
            <person name="Weissenbach J."/>
            <person name="Roest Crollius H."/>
        </authorList>
    </citation>
    <scope>NUCLEOTIDE SEQUENCE [LARGE SCALE GENOMIC DNA]</scope>
</reference>
<evidence type="ECO:0000313" key="2">
    <source>
        <dbReference type="EMBL" id="CAG14535.1"/>
    </source>
</evidence>
<evidence type="ECO:0000256" key="1">
    <source>
        <dbReference type="SAM" id="MobiDB-lite"/>
    </source>
</evidence>
<dbReference type="EMBL" id="CAAE01023156">
    <property type="protein sequence ID" value="CAG14535.1"/>
    <property type="molecule type" value="Genomic_DNA"/>
</dbReference>
<sequence>MEMHWERATGDGAGGRLRRMGDEWGIQDVMRQPT</sequence>
<accession>Q4RAP8</accession>
<proteinExistence type="predicted"/>
<dbReference type="KEGG" id="tng:GSTEN00036862G001"/>
<gene>
    <name evidence="2" type="ORF">GSTENG00036862001</name>
</gene>
<name>Q4RAP8_TETNG</name>
<organism evidence="2">
    <name type="scientific">Tetraodon nigroviridis</name>
    <name type="common">Spotted green pufferfish</name>
    <name type="synonym">Chelonodon nigroviridis</name>
    <dbReference type="NCBI Taxonomy" id="99883"/>
    <lineage>
        <taxon>Eukaryota</taxon>
        <taxon>Metazoa</taxon>
        <taxon>Chordata</taxon>
        <taxon>Craniata</taxon>
        <taxon>Vertebrata</taxon>
        <taxon>Euteleostomi</taxon>
        <taxon>Actinopterygii</taxon>
        <taxon>Neopterygii</taxon>
        <taxon>Teleostei</taxon>
        <taxon>Neoteleostei</taxon>
        <taxon>Acanthomorphata</taxon>
        <taxon>Eupercaria</taxon>
        <taxon>Tetraodontiformes</taxon>
        <taxon>Tetradontoidea</taxon>
        <taxon>Tetraodontidae</taxon>
        <taxon>Tetraodon</taxon>
    </lineage>
</organism>
<feature type="region of interest" description="Disordered" evidence="1">
    <location>
        <begin position="1"/>
        <end position="34"/>
    </location>
</feature>